<evidence type="ECO:0000256" key="2">
    <source>
        <dbReference type="ARBA" id="ARBA00023012"/>
    </source>
</evidence>
<dbReference type="Pfam" id="PF00072">
    <property type="entry name" value="Response_reg"/>
    <property type="match status" value="1"/>
</dbReference>
<evidence type="ECO:0000313" key="9">
    <source>
        <dbReference type="Proteomes" id="UP000176662"/>
    </source>
</evidence>
<dbReference type="SMART" id="SM00448">
    <property type="entry name" value="REC"/>
    <property type="match status" value="1"/>
</dbReference>
<keyword evidence="3" id="KW-0805">Transcription regulation</keyword>
<dbReference type="PROSITE" id="PS50110">
    <property type="entry name" value="RESPONSE_REGULATORY"/>
    <property type="match status" value="1"/>
</dbReference>
<dbReference type="PANTHER" id="PTHR44591:SF3">
    <property type="entry name" value="RESPONSE REGULATORY DOMAIN-CONTAINING PROTEIN"/>
    <property type="match status" value="1"/>
</dbReference>
<dbReference type="Gene3D" id="3.40.50.2300">
    <property type="match status" value="1"/>
</dbReference>
<comment type="caution">
    <text evidence="8">The sequence shown here is derived from an EMBL/GenBank/DDBJ whole genome shotgun (WGS) entry which is preliminary data.</text>
</comment>
<dbReference type="PANTHER" id="PTHR44591">
    <property type="entry name" value="STRESS RESPONSE REGULATOR PROTEIN 1"/>
    <property type="match status" value="1"/>
</dbReference>
<dbReference type="GO" id="GO:0000160">
    <property type="term" value="P:phosphorelay signal transduction system"/>
    <property type="evidence" value="ECO:0007669"/>
    <property type="project" value="UniProtKB-KW"/>
</dbReference>
<sequence length="122" mass="13848">MKTILFVEDEFTLQKTLGEVLRKEGYLVVSALDGEIGLRMAKEKKPDLILLDLILPKMNGFEVLKKIKEDEEIKDVPIIVLTNLESMEDIQKALELGAATYLVKANYGLEEVLEKIKKTINE</sequence>
<gene>
    <name evidence="8" type="ORF">A2Z68_01040</name>
</gene>
<evidence type="ECO:0000256" key="1">
    <source>
        <dbReference type="ARBA" id="ARBA00022553"/>
    </source>
</evidence>
<accession>A0A1G2E0C3</accession>
<reference evidence="8 9" key="1">
    <citation type="journal article" date="2016" name="Nat. Commun.">
        <title>Thousands of microbial genomes shed light on interconnected biogeochemical processes in an aquifer system.</title>
        <authorList>
            <person name="Anantharaman K."/>
            <person name="Brown C.T."/>
            <person name="Hug L.A."/>
            <person name="Sharon I."/>
            <person name="Castelle C.J."/>
            <person name="Probst A.J."/>
            <person name="Thomas B.C."/>
            <person name="Singh A."/>
            <person name="Wilkins M.J."/>
            <person name="Karaoz U."/>
            <person name="Brodie E.L."/>
            <person name="Williams K.H."/>
            <person name="Hubbard S.S."/>
            <person name="Banfield J.F."/>
        </authorList>
    </citation>
    <scope>NUCLEOTIDE SEQUENCE [LARGE SCALE GENOMIC DNA]</scope>
</reference>
<keyword evidence="1 6" id="KW-0597">Phosphoprotein</keyword>
<keyword evidence="4" id="KW-0238">DNA-binding</keyword>
<protein>
    <recommendedName>
        <fullName evidence="7">Response regulatory domain-containing protein</fullName>
    </recommendedName>
</protein>
<dbReference type="InterPro" id="IPR050595">
    <property type="entry name" value="Bact_response_regulator"/>
</dbReference>
<dbReference type="GO" id="GO:0003677">
    <property type="term" value="F:DNA binding"/>
    <property type="evidence" value="ECO:0007669"/>
    <property type="project" value="UniProtKB-KW"/>
</dbReference>
<keyword evidence="2" id="KW-0902">Two-component regulatory system</keyword>
<dbReference type="FunFam" id="3.40.50.2300:FF:000001">
    <property type="entry name" value="DNA-binding response regulator PhoB"/>
    <property type="match status" value="1"/>
</dbReference>
<dbReference type="AlphaFoldDB" id="A0A1G2E0C3"/>
<proteinExistence type="predicted"/>
<evidence type="ECO:0000259" key="7">
    <source>
        <dbReference type="PROSITE" id="PS50110"/>
    </source>
</evidence>
<feature type="domain" description="Response regulatory" evidence="7">
    <location>
        <begin position="3"/>
        <end position="119"/>
    </location>
</feature>
<evidence type="ECO:0000256" key="3">
    <source>
        <dbReference type="ARBA" id="ARBA00023015"/>
    </source>
</evidence>
<evidence type="ECO:0000256" key="4">
    <source>
        <dbReference type="ARBA" id="ARBA00023125"/>
    </source>
</evidence>
<dbReference type="Proteomes" id="UP000176662">
    <property type="component" value="Unassembled WGS sequence"/>
</dbReference>
<evidence type="ECO:0000256" key="6">
    <source>
        <dbReference type="PROSITE-ProRule" id="PRU00169"/>
    </source>
</evidence>
<feature type="modified residue" description="4-aspartylphosphate" evidence="6">
    <location>
        <position position="52"/>
    </location>
</feature>
<evidence type="ECO:0000256" key="5">
    <source>
        <dbReference type="ARBA" id="ARBA00023163"/>
    </source>
</evidence>
<organism evidence="8 9">
    <name type="scientific">Candidatus Nealsonbacteria bacterium RBG_13_38_11</name>
    <dbReference type="NCBI Taxonomy" id="1801662"/>
    <lineage>
        <taxon>Bacteria</taxon>
        <taxon>Candidatus Nealsoniibacteriota</taxon>
    </lineage>
</organism>
<keyword evidence="5" id="KW-0804">Transcription</keyword>
<dbReference type="InterPro" id="IPR011006">
    <property type="entry name" value="CheY-like_superfamily"/>
</dbReference>
<dbReference type="EMBL" id="MHLX01000012">
    <property type="protein sequence ID" value="OGZ19159.1"/>
    <property type="molecule type" value="Genomic_DNA"/>
</dbReference>
<evidence type="ECO:0000313" key="8">
    <source>
        <dbReference type="EMBL" id="OGZ19159.1"/>
    </source>
</evidence>
<dbReference type="SUPFAM" id="SSF52172">
    <property type="entry name" value="CheY-like"/>
    <property type="match status" value="1"/>
</dbReference>
<name>A0A1G2E0C3_9BACT</name>
<dbReference type="InterPro" id="IPR001789">
    <property type="entry name" value="Sig_transdc_resp-reg_receiver"/>
</dbReference>